<organism evidence="1 2">
    <name type="scientific">Streptomyces edwardsiae</name>
    <dbReference type="NCBI Taxonomy" id="3075527"/>
    <lineage>
        <taxon>Bacteria</taxon>
        <taxon>Bacillati</taxon>
        <taxon>Actinomycetota</taxon>
        <taxon>Actinomycetes</taxon>
        <taxon>Kitasatosporales</taxon>
        <taxon>Streptomycetaceae</taxon>
        <taxon>Streptomyces</taxon>
    </lineage>
</organism>
<evidence type="ECO:0000313" key="2">
    <source>
        <dbReference type="Proteomes" id="UP001180503"/>
    </source>
</evidence>
<reference evidence="2" key="1">
    <citation type="submission" date="2023-07" db="EMBL/GenBank/DDBJ databases">
        <title>30 novel species of actinomycetes from the DSMZ collection.</title>
        <authorList>
            <person name="Nouioui I."/>
        </authorList>
    </citation>
    <scope>NUCLEOTIDE SEQUENCE [LARGE SCALE GENOMIC DNA]</scope>
    <source>
        <strain evidence="2">DSM 41635</strain>
    </source>
</reference>
<name>A0ABU2QA09_9ACTN</name>
<protein>
    <submittedName>
        <fullName evidence="1">Uncharacterized protein</fullName>
    </submittedName>
</protein>
<dbReference type="EMBL" id="JAVRFB010000003">
    <property type="protein sequence ID" value="MDT0401290.1"/>
    <property type="molecule type" value="Genomic_DNA"/>
</dbReference>
<dbReference type="Proteomes" id="UP001180503">
    <property type="component" value="Unassembled WGS sequence"/>
</dbReference>
<gene>
    <name evidence="1" type="ORF">RM528_05420</name>
</gene>
<evidence type="ECO:0000313" key="1">
    <source>
        <dbReference type="EMBL" id="MDT0401290.1"/>
    </source>
</evidence>
<sequence length="114" mass="12114">MASQRTAYGTLPGVPTWITPRRLGAAAVLYAVFAGGWYLGQPLPYVGCSTSGPAPIDEASVIGEPGDVSDDLYRSLGQLSQVATADFVSTEAIVSCEPWTGRPRLVAWVIGDWR</sequence>
<proteinExistence type="predicted"/>
<comment type="caution">
    <text evidence="1">The sequence shown here is derived from an EMBL/GenBank/DDBJ whole genome shotgun (WGS) entry which is preliminary data.</text>
</comment>
<accession>A0ABU2QA09</accession>